<dbReference type="InterPro" id="IPR053145">
    <property type="entry name" value="AB_hydrolase_Est10"/>
</dbReference>
<reference evidence="3 4" key="1">
    <citation type="submission" date="2018-01" db="EMBL/GenBank/DDBJ databases">
        <title>The whole genome sequencing and assembly of Halobacillus litoralis ERB031 strain.</title>
        <authorList>
            <person name="Lee S.-J."/>
            <person name="Park M.-K."/>
            <person name="Kim J.-Y."/>
            <person name="Lee Y.-J."/>
            <person name="Yi H."/>
            <person name="Bahn Y.-S."/>
            <person name="Kim J.F."/>
            <person name="Lee D.-W."/>
        </authorList>
    </citation>
    <scope>NUCLEOTIDE SEQUENCE [LARGE SCALE GENOMIC DNA]</scope>
    <source>
        <strain evidence="3 4">ERB 031</strain>
    </source>
</reference>
<dbReference type="KEGG" id="hli:HLI_13545"/>
<feature type="domain" description="Serine aminopeptidase S33" evidence="2">
    <location>
        <begin position="198"/>
        <end position="398"/>
    </location>
</feature>
<dbReference type="OrthoDB" id="9809549at2"/>
<dbReference type="Proteomes" id="UP000287756">
    <property type="component" value="Chromosome"/>
</dbReference>
<proteinExistence type="predicted"/>
<name>A0A410MEL3_9BACI</name>
<dbReference type="AlphaFoldDB" id="A0A410MEL3"/>
<evidence type="ECO:0000313" key="3">
    <source>
        <dbReference type="EMBL" id="QAS53137.1"/>
    </source>
</evidence>
<dbReference type="InterPro" id="IPR029058">
    <property type="entry name" value="AB_hydrolase_fold"/>
</dbReference>
<dbReference type="GO" id="GO:0052689">
    <property type="term" value="F:carboxylic ester hydrolase activity"/>
    <property type="evidence" value="ECO:0007669"/>
    <property type="project" value="TreeGrafter"/>
</dbReference>
<dbReference type="Pfam" id="PF12146">
    <property type="entry name" value="Hydrolase_4"/>
    <property type="match status" value="1"/>
</dbReference>
<accession>A0A410MEL3</accession>
<protein>
    <submittedName>
        <fullName evidence="3">Alpha/beta hydrolase</fullName>
    </submittedName>
</protein>
<dbReference type="InterPro" id="IPR022742">
    <property type="entry name" value="Hydrolase_4"/>
</dbReference>
<dbReference type="PANTHER" id="PTHR43265">
    <property type="entry name" value="ESTERASE ESTD"/>
    <property type="match status" value="1"/>
</dbReference>
<evidence type="ECO:0000313" key="4">
    <source>
        <dbReference type="Proteomes" id="UP000287756"/>
    </source>
</evidence>
<dbReference type="Gene3D" id="3.40.50.1820">
    <property type="entry name" value="alpha/beta hydrolase"/>
    <property type="match status" value="1"/>
</dbReference>
<feature type="region of interest" description="Disordered" evidence="1">
    <location>
        <begin position="172"/>
        <end position="193"/>
    </location>
</feature>
<dbReference type="PANTHER" id="PTHR43265:SF1">
    <property type="entry name" value="ESTERASE ESTD"/>
    <property type="match status" value="1"/>
</dbReference>
<evidence type="ECO:0000259" key="2">
    <source>
        <dbReference type="Pfam" id="PF12146"/>
    </source>
</evidence>
<keyword evidence="3" id="KW-0378">Hydrolase</keyword>
<dbReference type="EMBL" id="CP026118">
    <property type="protein sequence ID" value="QAS53137.1"/>
    <property type="molecule type" value="Genomic_DNA"/>
</dbReference>
<dbReference type="PROSITE" id="PS51257">
    <property type="entry name" value="PROKAR_LIPOPROTEIN"/>
    <property type="match status" value="1"/>
</dbReference>
<organism evidence="3 4">
    <name type="scientific">Halobacillus litoralis</name>
    <dbReference type="NCBI Taxonomy" id="45668"/>
    <lineage>
        <taxon>Bacteria</taxon>
        <taxon>Bacillati</taxon>
        <taxon>Bacillota</taxon>
        <taxon>Bacilli</taxon>
        <taxon>Bacillales</taxon>
        <taxon>Bacillaceae</taxon>
        <taxon>Halobacillus</taxon>
    </lineage>
</organism>
<dbReference type="SUPFAM" id="SSF53474">
    <property type="entry name" value="alpha/beta-Hydrolases"/>
    <property type="match status" value="1"/>
</dbReference>
<sequence length="438" mass="47729">MGMNRILILITVSILFITGCVNKEGTDEQKAGNKAASELEGYWEGTIDVPDQPLNINIEFNKEEEWSGTISIPIQNVDRFSLSEIDVNGGKVSFQMPVPGQSIRFDGTMGEDELNGTFNQAGQSFPFSLKKSDEIKEETGKGDFLSIETSTGTLYGELLLPEGKESAPVALIIPGSGPTDRNGNSQSSPGKNDSLKLLAEGLAAQGIASLRYDKRGAGKNAEAVVDEKEMRFDIFIDDAKNWLELLESDKRFTDIAVIGHSQGSLVGMMAAGPETTEAFISISGAGRPIDQVLEEQLEQSLSEDLLSESRALLENLRSGKEVSEVSEPLMGLFAPDVQPFLRSWMAYDPSEQLQELNVPTLLINGGHDLQVPVEDAKLMNEASANNSETLIIEDMNHVLKQAPENREENLSTYTDPDLPLAEGLVEGIIDFLAKNDFN</sequence>
<gene>
    <name evidence="3" type="ORF">HLI_13545</name>
</gene>
<evidence type="ECO:0000256" key="1">
    <source>
        <dbReference type="SAM" id="MobiDB-lite"/>
    </source>
</evidence>
<feature type="compositionally biased region" description="Polar residues" evidence="1">
    <location>
        <begin position="179"/>
        <end position="191"/>
    </location>
</feature>